<comment type="caution">
    <text evidence="1">The sequence shown here is derived from an EMBL/GenBank/DDBJ whole genome shotgun (WGS) entry which is preliminary data.</text>
</comment>
<name>A0A9N8HJV1_9STRA</name>
<evidence type="ECO:0000313" key="1">
    <source>
        <dbReference type="EMBL" id="CAB9513148.1"/>
    </source>
</evidence>
<dbReference type="Gene3D" id="3.80.10.10">
    <property type="entry name" value="Ribonuclease Inhibitor"/>
    <property type="match status" value="1"/>
</dbReference>
<dbReference type="SUPFAM" id="SSF52047">
    <property type="entry name" value="RNI-like"/>
    <property type="match status" value="1"/>
</dbReference>
<dbReference type="AlphaFoldDB" id="A0A9N8HJV1"/>
<sequence>MVVIHYDEDLDECELKLRSSGSLDDVGGVRARQLIIKQQQRHDFASSESKPSFQDISFRSMTSFNLDPFLEPSLDLSTASNTNAALLLHQIENLEDCRKLTLVRAGTRFHHDSSTSTSTTQCYYVNYSFPVATLITILRKAKRMVCVELCRLRLVGNLEDFRQLALALEGQAYLQAFSLEGCRLPSRLVASTRQKALEPVVKALATCPCIVDVTLIADKPRGLGSLSAETVGFLGRSPSLQVLRLDKVGLEDRHIVALSEAVMDNKILHTLRLSCNLSSDAGSFAMVHLLQHNTTLQKLDLLLETVPQHEAWTLRIARALQSSSSLRHYNLDFDNTAANNSGHHDEFVKGVQEEVKESKALARELEFSSASLSNCPFIRLINRAIDAGLYVGNLACHSHIHHQHLRHHKRSEASGR</sequence>
<gene>
    <name evidence="1" type="ORF">SEMRO_574_G169190.1</name>
</gene>
<dbReference type="EMBL" id="CAICTM010000573">
    <property type="protein sequence ID" value="CAB9513148.1"/>
    <property type="molecule type" value="Genomic_DNA"/>
</dbReference>
<evidence type="ECO:0000313" key="2">
    <source>
        <dbReference type="Proteomes" id="UP001153069"/>
    </source>
</evidence>
<dbReference type="Proteomes" id="UP001153069">
    <property type="component" value="Unassembled WGS sequence"/>
</dbReference>
<proteinExistence type="predicted"/>
<reference evidence="1" key="1">
    <citation type="submission" date="2020-06" db="EMBL/GenBank/DDBJ databases">
        <authorList>
            <consortium name="Plant Systems Biology data submission"/>
        </authorList>
    </citation>
    <scope>NUCLEOTIDE SEQUENCE</scope>
    <source>
        <strain evidence="1">D6</strain>
    </source>
</reference>
<accession>A0A9N8HJV1</accession>
<keyword evidence="2" id="KW-1185">Reference proteome</keyword>
<organism evidence="1 2">
    <name type="scientific">Seminavis robusta</name>
    <dbReference type="NCBI Taxonomy" id="568900"/>
    <lineage>
        <taxon>Eukaryota</taxon>
        <taxon>Sar</taxon>
        <taxon>Stramenopiles</taxon>
        <taxon>Ochrophyta</taxon>
        <taxon>Bacillariophyta</taxon>
        <taxon>Bacillariophyceae</taxon>
        <taxon>Bacillariophycidae</taxon>
        <taxon>Naviculales</taxon>
        <taxon>Naviculaceae</taxon>
        <taxon>Seminavis</taxon>
    </lineage>
</organism>
<protein>
    <submittedName>
        <fullName evidence="1">Uncharacterized protein</fullName>
    </submittedName>
</protein>
<dbReference type="OrthoDB" id="2163268at2759"/>
<dbReference type="InterPro" id="IPR032675">
    <property type="entry name" value="LRR_dom_sf"/>
</dbReference>